<accession>A0A0R2MSG2</accession>
<keyword evidence="6" id="KW-1185">Reference proteome</keyword>
<comment type="caution">
    <text evidence="5">The sequence shown here is derived from an EMBL/GenBank/DDBJ whole genome shotgun (WGS) entry which is preliminary data.</text>
</comment>
<dbReference type="InterPro" id="IPR018060">
    <property type="entry name" value="HTH_AraC"/>
</dbReference>
<keyword evidence="1" id="KW-0805">Transcription regulation</keyword>
<dbReference type="SUPFAM" id="SSF51182">
    <property type="entry name" value="RmlC-like cupins"/>
    <property type="match status" value="1"/>
</dbReference>
<feature type="domain" description="HTH araC/xylS-type" evidence="4">
    <location>
        <begin position="171"/>
        <end position="268"/>
    </location>
</feature>
<dbReference type="Pfam" id="PF12833">
    <property type="entry name" value="HTH_18"/>
    <property type="match status" value="1"/>
</dbReference>
<evidence type="ECO:0000313" key="6">
    <source>
        <dbReference type="Proteomes" id="UP000050969"/>
    </source>
</evidence>
<protein>
    <submittedName>
        <fullName evidence="5">Transcriptional regulator, AraC family</fullName>
    </submittedName>
</protein>
<dbReference type="SUPFAM" id="SSF46689">
    <property type="entry name" value="Homeodomain-like"/>
    <property type="match status" value="2"/>
</dbReference>
<dbReference type="Gene3D" id="2.60.120.10">
    <property type="entry name" value="Jelly Rolls"/>
    <property type="match status" value="1"/>
</dbReference>
<dbReference type="Proteomes" id="UP000050969">
    <property type="component" value="Unassembled WGS sequence"/>
</dbReference>
<proteinExistence type="predicted"/>
<keyword evidence="3" id="KW-0804">Transcription</keyword>
<dbReference type="Pfam" id="PF07883">
    <property type="entry name" value="Cupin_2"/>
    <property type="match status" value="1"/>
</dbReference>
<evidence type="ECO:0000256" key="3">
    <source>
        <dbReference type="ARBA" id="ARBA00023163"/>
    </source>
</evidence>
<dbReference type="InterPro" id="IPR013096">
    <property type="entry name" value="Cupin_2"/>
</dbReference>
<dbReference type="InterPro" id="IPR009057">
    <property type="entry name" value="Homeodomain-like_sf"/>
</dbReference>
<organism evidence="5 6">
    <name type="scientific">Lacticaseibacillus saniviri JCM 17471 = DSM 24301</name>
    <dbReference type="NCBI Taxonomy" id="1293598"/>
    <lineage>
        <taxon>Bacteria</taxon>
        <taxon>Bacillati</taxon>
        <taxon>Bacillota</taxon>
        <taxon>Bacilli</taxon>
        <taxon>Lactobacillales</taxon>
        <taxon>Lactobacillaceae</taxon>
        <taxon>Lacticaseibacillus</taxon>
    </lineage>
</organism>
<dbReference type="GO" id="GO:0043565">
    <property type="term" value="F:sequence-specific DNA binding"/>
    <property type="evidence" value="ECO:0007669"/>
    <property type="project" value="InterPro"/>
</dbReference>
<dbReference type="RefSeq" id="WP_054776709.1">
    <property type="nucleotide sequence ID" value="NZ_BBBX01000003.1"/>
</dbReference>
<name>A0A0R2MSG2_9LACO</name>
<gene>
    <name evidence="5" type="ORF">IV56_GL000270</name>
</gene>
<evidence type="ECO:0000313" key="5">
    <source>
        <dbReference type="EMBL" id="KRO15179.1"/>
    </source>
</evidence>
<evidence type="ECO:0000256" key="2">
    <source>
        <dbReference type="ARBA" id="ARBA00023125"/>
    </source>
</evidence>
<dbReference type="InterPro" id="IPR011051">
    <property type="entry name" value="RmlC_Cupin_sf"/>
</dbReference>
<keyword evidence="2" id="KW-0238">DNA-binding</keyword>
<dbReference type="Gene3D" id="1.10.10.60">
    <property type="entry name" value="Homeodomain-like"/>
    <property type="match status" value="2"/>
</dbReference>
<dbReference type="PROSITE" id="PS01124">
    <property type="entry name" value="HTH_ARAC_FAMILY_2"/>
    <property type="match status" value="1"/>
</dbReference>
<reference evidence="5 6" key="1">
    <citation type="journal article" date="2015" name="Genome Announc.">
        <title>Expanding the biotechnology potential of lactobacilli through comparative genomics of 213 strains and associated genera.</title>
        <authorList>
            <person name="Sun Z."/>
            <person name="Harris H.M."/>
            <person name="McCann A."/>
            <person name="Guo C."/>
            <person name="Argimon S."/>
            <person name="Zhang W."/>
            <person name="Yang X."/>
            <person name="Jeffery I.B."/>
            <person name="Cooney J.C."/>
            <person name="Kagawa T.F."/>
            <person name="Liu W."/>
            <person name="Song Y."/>
            <person name="Salvetti E."/>
            <person name="Wrobel A."/>
            <person name="Rasinkangas P."/>
            <person name="Parkhill J."/>
            <person name="Rea M.C."/>
            <person name="O'Sullivan O."/>
            <person name="Ritari J."/>
            <person name="Douillard F.P."/>
            <person name="Paul Ross R."/>
            <person name="Yang R."/>
            <person name="Briner A.E."/>
            <person name="Felis G.E."/>
            <person name="de Vos W.M."/>
            <person name="Barrangou R."/>
            <person name="Klaenhammer T.R."/>
            <person name="Caufield P.W."/>
            <person name="Cui Y."/>
            <person name="Zhang H."/>
            <person name="O'Toole P.W."/>
        </authorList>
    </citation>
    <scope>NUCLEOTIDE SEQUENCE [LARGE SCALE GENOMIC DNA]</scope>
    <source>
        <strain evidence="5 6">DSM 24301</strain>
    </source>
</reference>
<sequence>MVRDSQLNVLWMSGRSYQPMQTISHHKHQFYQAQYVVSGQIELTLGHEHYKLVPGNWVLITPDTPHEYTFLKQAQIIDWKFNIDPSLTPIIAPIFQYPVLKIGDSAITMNITYILQLIQKSEWATLLDAKTLALIDSLTKTVLLQLVQLVSTQNIFTSTLIAHNTLPAEVKPVITYIEQHLSDSLTLEELATHFPYSKAYLNQLFRRTLHITPNQFIQQERLRYGKQLLEHTDQTIEAIANTVGLNNNYFSKLLLKYEQQTPREYRRTVRLSHRQNVILSDDFDVTTQPQS</sequence>
<dbReference type="AlphaFoldDB" id="A0A0R2MSG2"/>
<dbReference type="STRING" id="1293598.IV56_GL000270"/>
<evidence type="ECO:0000256" key="1">
    <source>
        <dbReference type="ARBA" id="ARBA00023015"/>
    </source>
</evidence>
<dbReference type="SMART" id="SM00342">
    <property type="entry name" value="HTH_ARAC"/>
    <property type="match status" value="1"/>
</dbReference>
<dbReference type="EMBL" id="JQCE01000075">
    <property type="protein sequence ID" value="KRO15179.1"/>
    <property type="molecule type" value="Genomic_DNA"/>
</dbReference>
<dbReference type="InterPro" id="IPR014710">
    <property type="entry name" value="RmlC-like_jellyroll"/>
</dbReference>
<dbReference type="GO" id="GO:0003700">
    <property type="term" value="F:DNA-binding transcription factor activity"/>
    <property type="evidence" value="ECO:0007669"/>
    <property type="project" value="InterPro"/>
</dbReference>
<dbReference type="PANTHER" id="PTHR43280">
    <property type="entry name" value="ARAC-FAMILY TRANSCRIPTIONAL REGULATOR"/>
    <property type="match status" value="1"/>
</dbReference>
<dbReference type="PATRIC" id="fig|1293598.4.peg.289"/>
<dbReference type="OrthoDB" id="9780667at2"/>
<evidence type="ECO:0000259" key="4">
    <source>
        <dbReference type="PROSITE" id="PS01124"/>
    </source>
</evidence>
<dbReference type="PANTHER" id="PTHR43280:SF28">
    <property type="entry name" value="HTH-TYPE TRANSCRIPTIONAL ACTIVATOR RHAS"/>
    <property type="match status" value="1"/>
</dbReference>